<evidence type="ECO:0000313" key="2">
    <source>
        <dbReference type="Proteomes" id="UP000694941"/>
    </source>
</evidence>
<dbReference type="Proteomes" id="UP000694941">
    <property type="component" value="Unplaced"/>
</dbReference>
<sequence length="130" mass="14615">MNILTVVFVLAFSRMAFSAWEDDVEIVQIAVIGSICDVVTGNPENVEATLKCVLDELIVAYHEVEKTIGLLKDCRQSVYPYTSELDFYQEVCKTENEAVQLKLSQCYLNIPYLSHAEELIGTGMRIVNTC</sequence>
<organism evidence="2 3">
    <name type="scientific">Limulus polyphemus</name>
    <name type="common">Atlantic horseshoe crab</name>
    <dbReference type="NCBI Taxonomy" id="6850"/>
    <lineage>
        <taxon>Eukaryota</taxon>
        <taxon>Metazoa</taxon>
        <taxon>Ecdysozoa</taxon>
        <taxon>Arthropoda</taxon>
        <taxon>Chelicerata</taxon>
        <taxon>Merostomata</taxon>
        <taxon>Xiphosura</taxon>
        <taxon>Limulidae</taxon>
        <taxon>Limulus</taxon>
    </lineage>
</organism>
<protein>
    <submittedName>
        <fullName evidence="3">Uncharacterized protein LOC106477113</fullName>
    </submittedName>
</protein>
<evidence type="ECO:0000256" key="1">
    <source>
        <dbReference type="SAM" id="SignalP"/>
    </source>
</evidence>
<keyword evidence="2" id="KW-1185">Reference proteome</keyword>
<accession>A0ABM1RYP9</accession>
<reference evidence="3" key="1">
    <citation type="submission" date="2025-08" db="UniProtKB">
        <authorList>
            <consortium name="RefSeq"/>
        </authorList>
    </citation>
    <scope>IDENTIFICATION</scope>
    <source>
        <tissue evidence="3">Muscle</tissue>
    </source>
</reference>
<feature type="chain" id="PRO_5046725154" evidence="1">
    <location>
        <begin position="19"/>
        <end position="130"/>
    </location>
</feature>
<keyword evidence="1" id="KW-0732">Signal</keyword>
<proteinExistence type="predicted"/>
<name>A0ABM1RYP9_LIMPO</name>
<dbReference type="RefSeq" id="XP_022236504.1">
    <property type="nucleotide sequence ID" value="XM_022380796.1"/>
</dbReference>
<evidence type="ECO:0000313" key="3">
    <source>
        <dbReference type="RefSeq" id="XP_022236504.1"/>
    </source>
</evidence>
<feature type="signal peptide" evidence="1">
    <location>
        <begin position="1"/>
        <end position="18"/>
    </location>
</feature>
<dbReference type="GeneID" id="106477113"/>
<gene>
    <name evidence="3" type="primary">LOC106477113</name>
</gene>